<reference evidence="2 3" key="1">
    <citation type="submission" date="2017-05" db="EMBL/GenBank/DDBJ databases">
        <title>The Genome Sequence of Tsuchiyaea wingfieldii DSM 27421.</title>
        <authorList>
            <person name="Cuomo C."/>
            <person name="Passer A."/>
            <person name="Billmyre B."/>
            <person name="Heitman J."/>
        </authorList>
    </citation>
    <scope>NUCLEOTIDE SEQUENCE [LARGE SCALE GENOMIC DNA]</scope>
    <source>
        <strain evidence="2 3">DSM 27421</strain>
    </source>
</reference>
<keyword evidence="3" id="KW-1185">Reference proteome</keyword>
<feature type="compositionally biased region" description="Polar residues" evidence="1">
    <location>
        <begin position="849"/>
        <end position="872"/>
    </location>
</feature>
<feature type="compositionally biased region" description="Polar residues" evidence="1">
    <location>
        <begin position="827"/>
        <end position="840"/>
    </location>
</feature>
<evidence type="ECO:0000256" key="1">
    <source>
        <dbReference type="SAM" id="MobiDB-lite"/>
    </source>
</evidence>
<feature type="compositionally biased region" description="Basic and acidic residues" evidence="1">
    <location>
        <begin position="152"/>
        <end position="168"/>
    </location>
</feature>
<feature type="region of interest" description="Disordered" evidence="1">
    <location>
        <begin position="81"/>
        <end position="375"/>
    </location>
</feature>
<feature type="compositionally biased region" description="Polar residues" evidence="1">
    <location>
        <begin position="555"/>
        <end position="569"/>
    </location>
</feature>
<protein>
    <submittedName>
        <fullName evidence="2">Uncharacterized protein</fullName>
    </submittedName>
</protein>
<feature type="region of interest" description="Disordered" evidence="1">
    <location>
        <begin position="506"/>
        <end position="539"/>
    </location>
</feature>
<feature type="compositionally biased region" description="Polar residues" evidence="1">
    <location>
        <begin position="212"/>
        <end position="232"/>
    </location>
</feature>
<comment type="caution">
    <text evidence="2">The sequence shown here is derived from an EMBL/GenBank/DDBJ whole genome shotgun (WGS) entry which is preliminary data.</text>
</comment>
<dbReference type="Proteomes" id="UP000322245">
    <property type="component" value="Unassembled WGS sequence"/>
</dbReference>
<feature type="compositionally biased region" description="Low complexity" evidence="1">
    <location>
        <begin position="507"/>
        <end position="522"/>
    </location>
</feature>
<feature type="region of interest" description="Disordered" evidence="1">
    <location>
        <begin position="555"/>
        <end position="574"/>
    </location>
</feature>
<feature type="compositionally biased region" description="Basic and acidic residues" evidence="1">
    <location>
        <begin position="190"/>
        <end position="210"/>
    </location>
</feature>
<feature type="region of interest" description="Disordered" evidence="1">
    <location>
        <begin position="813"/>
        <end position="872"/>
    </location>
</feature>
<organism evidence="2 3">
    <name type="scientific">Cryptococcus floricola</name>
    <dbReference type="NCBI Taxonomy" id="2591691"/>
    <lineage>
        <taxon>Eukaryota</taxon>
        <taxon>Fungi</taxon>
        <taxon>Dikarya</taxon>
        <taxon>Basidiomycota</taxon>
        <taxon>Agaricomycotina</taxon>
        <taxon>Tremellomycetes</taxon>
        <taxon>Tremellales</taxon>
        <taxon>Cryptococcaceae</taxon>
        <taxon>Cryptococcus</taxon>
    </lineage>
</organism>
<accession>A0A5D3AYM3</accession>
<sequence>MPALNQFYNDSSTMMEAGHGPIHPSGPIYISAQAQQPPPHGHAPHPFVHQASLPQQQHLYYPPQPARPASPEELNGVPCLQVTQPTPTKGRKYRTASDAGGSTSGESLYMASPTWRTAPMLPSPGSAGGSLDVSVEPLQHYTGPPVRASRPRSPDVEQFREGSEDGKEAKRKQRAREMGRERQRRKRERDKKAREEAMKGKGQSRDDVPSARRTSNASYTGSQNSLSITVPSPASAYSPLGTSSSYFSISPSGHQLGQMSGQSSPGAFFSPTASTPGSFLESNGTSYWGEGKAGAGGLDLSANKPTRPVRPSRVSSGNVPTGATLRISSSTGLPVPPDSNSTSQPIVGPAPPTKRRKSEPKPDTFRATRDNSFGRVQSLAALERAKDDRPRLQRTTSDGAVLRRIDTKEKSRSLTPPPVPLLPEQFRHQNTLSISDTGELTGASSAGQYFASFVVHEAASSNSEDAVLIRERLGLGIEEMSSMKDNIAMAYDKWKLERSMSKISLGSDSIPASTAPSASQSPRGSRTSLPDPNIFTPVSNMPVRYARVPNTLPMSTSYAQHQPQDSPLTSVAHGRGRSLSSLSMTAVIESAQWSVSDTPGAVPAGAMVQDDTGSPNNPSIHTPSTGQGSFPIMETNAPPKAVWTDPVGGRMYHAYHNAPGVQTIQSRDEFNQKFVFGGEGQLLDSPLSMTGQVEGMRLDMPPPPPSAGGVHPSRQSSMSAPSAADRPTSSRRHERHASASVVSTREAGHFRTPSGPRSAGLRNVQTQFTPPTPLSARGSGSIQSQQNTAPGYAADEQMDGMLFYTGVFGTAPQQSQGRQETQVKDALSQQQQQGNFSFMPSQPYPSAPPVTQGSFQTSQPLATFSSQQSENQ</sequence>
<feature type="region of interest" description="Disordered" evidence="1">
    <location>
        <begin position="26"/>
        <end position="47"/>
    </location>
</feature>
<gene>
    <name evidence="2" type="ORF">B9479_003411</name>
</gene>
<dbReference type="EMBL" id="NIDF01000032">
    <property type="protein sequence ID" value="TYJ55888.1"/>
    <property type="molecule type" value="Genomic_DNA"/>
</dbReference>
<evidence type="ECO:0000313" key="2">
    <source>
        <dbReference type="EMBL" id="TYJ55888.1"/>
    </source>
</evidence>
<evidence type="ECO:0000313" key="3">
    <source>
        <dbReference type="Proteomes" id="UP000322245"/>
    </source>
</evidence>
<feature type="region of interest" description="Disordered" evidence="1">
    <location>
        <begin position="693"/>
        <end position="790"/>
    </location>
</feature>
<feature type="compositionally biased region" description="Polar residues" evidence="1">
    <location>
        <begin position="778"/>
        <end position="789"/>
    </location>
</feature>
<name>A0A5D3AYM3_9TREE</name>
<feature type="compositionally biased region" description="Polar residues" evidence="1">
    <location>
        <begin position="240"/>
        <end position="286"/>
    </location>
</feature>
<dbReference type="AlphaFoldDB" id="A0A5D3AYM3"/>
<feature type="compositionally biased region" description="Polar residues" evidence="1">
    <location>
        <begin position="313"/>
        <end position="345"/>
    </location>
</feature>
<proteinExistence type="predicted"/>
<feature type="compositionally biased region" description="Basic and acidic residues" evidence="1">
    <location>
        <begin position="359"/>
        <end position="369"/>
    </location>
</feature>